<reference evidence="1 2" key="1">
    <citation type="submission" date="2021-01" db="EMBL/GenBank/DDBJ databases">
        <title>Complete genome sequence of Pantoea eucrina OB49, a heavy metal tolerant bacterium with PGPR potential isolated from wheat in Algeria.</title>
        <authorList>
            <person name="Lekired A."/>
            <person name="Ouzari I.H."/>
        </authorList>
    </citation>
    <scope>NUCLEOTIDE SEQUENCE [LARGE SCALE GENOMIC DNA]</scope>
    <source>
        <strain evidence="1 2">OB49</strain>
    </source>
</reference>
<gene>
    <name evidence="1" type="ORF">JJB79_01465</name>
</gene>
<organism evidence="1 2">
    <name type="scientific">Pantoea eucrina</name>
    <dbReference type="NCBI Taxonomy" id="472693"/>
    <lineage>
        <taxon>Bacteria</taxon>
        <taxon>Pseudomonadati</taxon>
        <taxon>Pseudomonadota</taxon>
        <taxon>Gammaproteobacteria</taxon>
        <taxon>Enterobacterales</taxon>
        <taxon>Erwiniaceae</taxon>
        <taxon>Pantoea</taxon>
    </lineage>
</organism>
<keyword evidence="2" id="KW-1185">Reference proteome</keyword>
<sequence>MDDDIEMDYLLVQHGGNTRGAGTLSRQIQSITGRHNSIFSACWLSRSGWLIQLIRTLASNYYAFTLPVNAVEYDALSGKPAA</sequence>
<accession>A0ABS1Z106</accession>
<comment type="caution">
    <text evidence="1">The sequence shown here is derived from an EMBL/GenBank/DDBJ whole genome shotgun (WGS) entry which is preliminary data.</text>
</comment>
<dbReference type="Proteomes" id="UP000809137">
    <property type="component" value="Unassembled WGS sequence"/>
</dbReference>
<proteinExistence type="predicted"/>
<evidence type="ECO:0000313" key="2">
    <source>
        <dbReference type="Proteomes" id="UP000809137"/>
    </source>
</evidence>
<name>A0ABS1Z106_9GAMM</name>
<dbReference type="EMBL" id="JAFCXS010000001">
    <property type="protein sequence ID" value="MBM0746093.1"/>
    <property type="molecule type" value="Genomic_DNA"/>
</dbReference>
<dbReference type="GeneID" id="84691309"/>
<dbReference type="RefSeq" id="WP_144380290.1">
    <property type="nucleotide sequence ID" value="NZ_CP083448.1"/>
</dbReference>
<protein>
    <submittedName>
        <fullName evidence="1">Uncharacterized protein</fullName>
    </submittedName>
</protein>
<evidence type="ECO:0000313" key="1">
    <source>
        <dbReference type="EMBL" id="MBM0746093.1"/>
    </source>
</evidence>